<name>A0A914YE77_9BILA</name>
<dbReference type="AlphaFoldDB" id="A0A914YE77"/>
<keyword evidence="1" id="KW-0175">Coiled coil</keyword>
<dbReference type="Gene3D" id="1.20.5.1160">
    <property type="entry name" value="Vasodilator-stimulated phosphoprotein"/>
    <property type="match status" value="1"/>
</dbReference>
<keyword evidence="2" id="KW-1185">Reference proteome</keyword>
<dbReference type="Gene3D" id="6.10.250.3110">
    <property type="match status" value="1"/>
</dbReference>
<evidence type="ECO:0000256" key="1">
    <source>
        <dbReference type="SAM" id="Coils"/>
    </source>
</evidence>
<reference evidence="3" key="1">
    <citation type="submission" date="2022-11" db="UniProtKB">
        <authorList>
            <consortium name="WormBaseParasite"/>
        </authorList>
    </citation>
    <scope>IDENTIFICATION</scope>
</reference>
<dbReference type="Proteomes" id="UP000887577">
    <property type="component" value="Unplaced"/>
</dbReference>
<sequence length="456" mass="51813">MLLTDIDLGSFFSQQKIYVPLKNDYNTLYDMIKFLLGLDDKKPYSYTGTHDGDKAVSDTVAEIQKRIIKRIQDEPDQELPAFDYILSPGGHPFDGMFHDDLTFNCAAVGIRETDYNLSAAVAKLTYTEYEKSHHKTPCRIAAGPMAHELNLRLKFRGEPCHEDWHVLASRYPEYVPGPQRDSLPLQHTPLGERLPLGDFIPRSSSQQTVNLQATPPRLERPPLNTTITLDETQTSRVEQAPSVHEHDFDLGDYQYGYEDNMEIDEPPQPFIPELLAQIEDLNDEKRQLERELTKQKREYLALYDKVYDQQPKEAGGSASEAEVEIQALKNQNGNLNAEIASLNAQIATLREQIAQSRDNLFTALNPSPTDSTNEELKRLKNNNRVLMQENEQVKAAEKELKYQNGKLKDEKGKLEDEKGKLKDENVKLKDENGQLKDEIADAEEKLNGATFGLGRP</sequence>
<dbReference type="WBParaSite" id="PSU_v2.g18557.t1">
    <property type="protein sequence ID" value="PSU_v2.g18557.t1"/>
    <property type="gene ID" value="PSU_v2.g18557"/>
</dbReference>
<accession>A0A914YE77</accession>
<organism evidence="2 3">
    <name type="scientific">Panagrolaimus superbus</name>
    <dbReference type="NCBI Taxonomy" id="310955"/>
    <lineage>
        <taxon>Eukaryota</taxon>
        <taxon>Metazoa</taxon>
        <taxon>Ecdysozoa</taxon>
        <taxon>Nematoda</taxon>
        <taxon>Chromadorea</taxon>
        <taxon>Rhabditida</taxon>
        <taxon>Tylenchina</taxon>
        <taxon>Panagrolaimomorpha</taxon>
        <taxon>Panagrolaimoidea</taxon>
        <taxon>Panagrolaimidae</taxon>
        <taxon>Panagrolaimus</taxon>
    </lineage>
</organism>
<proteinExistence type="predicted"/>
<evidence type="ECO:0000313" key="3">
    <source>
        <dbReference type="WBParaSite" id="PSU_v2.g18557.t1"/>
    </source>
</evidence>
<evidence type="ECO:0000313" key="2">
    <source>
        <dbReference type="Proteomes" id="UP000887577"/>
    </source>
</evidence>
<feature type="coiled-coil region" evidence="1">
    <location>
        <begin position="271"/>
        <end position="445"/>
    </location>
</feature>
<protein>
    <submittedName>
        <fullName evidence="3">Uncharacterized protein</fullName>
    </submittedName>
</protein>